<dbReference type="HOGENOM" id="CLU_2084350_0_0_1"/>
<dbReference type="InterPro" id="IPR011004">
    <property type="entry name" value="Trimer_LpxA-like_sf"/>
</dbReference>
<accession>G3XQQ6</accession>
<dbReference type="SUPFAM" id="SSF51161">
    <property type="entry name" value="Trimeric LpxA-like enzymes"/>
    <property type="match status" value="1"/>
</dbReference>
<dbReference type="STRING" id="380704.G3XQQ6"/>
<reference evidence="1 2" key="1">
    <citation type="journal article" date="2011" name="Genome Res.">
        <title>Comparative genomics of citric-acid-producing Aspergillus niger ATCC 1015 versus enzyme-producing CBS 513.88.</title>
        <authorList>
            <person name="Andersen M.R."/>
            <person name="Salazar M.P."/>
            <person name="Schaap P.J."/>
            <person name="van de Vondervoort P.J."/>
            <person name="Culley D."/>
            <person name="Thykaer J."/>
            <person name="Frisvad J.C."/>
            <person name="Nielsen K.F."/>
            <person name="Albang R."/>
            <person name="Albermann K."/>
            <person name="Berka R.M."/>
            <person name="Braus G.H."/>
            <person name="Braus-Stromeyer S.A."/>
            <person name="Corrochano L.M."/>
            <person name="Dai Z."/>
            <person name="van Dijck P.W."/>
            <person name="Hofmann G."/>
            <person name="Lasure L.L."/>
            <person name="Magnuson J.K."/>
            <person name="Menke H."/>
            <person name="Meijer M."/>
            <person name="Meijer S.L."/>
            <person name="Nielsen J.B."/>
            <person name="Nielsen M.L."/>
            <person name="van Ooyen A.J."/>
            <person name="Pel H.J."/>
            <person name="Poulsen L."/>
            <person name="Samson R.A."/>
            <person name="Stam H."/>
            <person name="Tsang A."/>
            <person name="van den Brink J.M."/>
            <person name="Atkins A."/>
            <person name="Aerts A."/>
            <person name="Shapiro H."/>
            <person name="Pangilinan J."/>
            <person name="Salamov A."/>
            <person name="Lou Y."/>
            <person name="Lindquist E."/>
            <person name="Lucas S."/>
            <person name="Grimwood J."/>
            <person name="Grigoriev I.V."/>
            <person name="Kubicek C.P."/>
            <person name="Martinez D."/>
            <person name="van Peij N.N."/>
            <person name="Roubos J.A."/>
            <person name="Nielsen J."/>
            <person name="Baker S.E."/>
        </authorList>
    </citation>
    <scope>NUCLEOTIDE SEQUENCE [LARGE SCALE GENOMIC DNA]</scope>
    <source>
        <strain evidence="2">ATCC 1015 / CBS 113.46 / FGSC A1144 / LSHB Ac4 / NCTC 3858a / NRRL 328 / USDA 3528.7</strain>
    </source>
</reference>
<name>G3XQQ6_ASPNA</name>
<dbReference type="Gene3D" id="2.160.10.10">
    <property type="entry name" value="Hexapeptide repeat proteins"/>
    <property type="match status" value="1"/>
</dbReference>
<comment type="caution">
    <text evidence="1">The sequence shown here is derived from an EMBL/GenBank/DDBJ whole genome shotgun (WGS) entry which is preliminary data.</text>
</comment>
<proteinExistence type="predicted"/>
<gene>
    <name evidence="1" type="ORF">ASPNIDRAFT_36416</name>
</gene>
<dbReference type="Proteomes" id="UP000009038">
    <property type="component" value="Unassembled WGS sequence"/>
</dbReference>
<organism evidence="1 2">
    <name type="scientific">Aspergillus niger (strain ATCC 1015 / CBS 113.46 / FGSC A1144 / LSHB Ac4 / NCTC 3858a / NRRL 328 / USDA 3528.7)</name>
    <dbReference type="NCBI Taxonomy" id="380704"/>
    <lineage>
        <taxon>Eukaryota</taxon>
        <taxon>Fungi</taxon>
        <taxon>Dikarya</taxon>
        <taxon>Ascomycota</taxon>
        <taxon>Pezizomycotina</taxon>
        <taxon>Eurotiomycetes</taxon>
        <taxon>Eurotiomycetidae</taxon>
        <taxon>Eurotiales</taxon>
        <taxon>Aspergillaceae</taxon>
        <taxon>Aspergillus</taxon>
        <taxon>Aspergillus subgen. Circumdati</taxon>
    </lineage>
</organism>
<evidence type="ECO:0000313" key="1">
    <source>
        <dbReference type="EMBL" id="EHA26154.1"/>
    </source>
</evidence>
<protein>
    <submittedName>
        <fullName evidence="1">Uncharacterized protein</fullName>
    </submittedName>
</protein>
<dbReference type="EMBL" id="ACJE01000004">
    <property type="protein sequence ID" value="EHA26154.1"/>
    <property type="molecule type" value="Genomic_DNA"/>
</dbReference>
<dbReference type="AlphaFoldDB" id="G3XQQ6"/>
<evidence type="ECO:0000313" key="2">
    <source>
        <dbReference type="Proteomes" id="UP000009038"/>
    </source>
</evidence>
<sequence length="117" mass="12830">MDIGNDVVFGNRSCLGTVDRLGRKPIVIKDGAMLGDRSVGLPRVNIGTRTMVGSGALLRRNGSYLDDRRSYCQRWQIQRTIDILIEESFGGRGIPVVNQRDSVPELVLSGDGGQDRV</sequence>